<proteinExistence type="predicted"/>
<sequence>MVCRKKMLLLLKVIGHGYHIHFSYCFPDADDVWGGIFVAGV</sequence>
<dbReference type="Proteomes" id="UP000267352">
    <property type="component" value="Segment"/>
</dbReference>
<protein>
    <submittedName>
        <fullName evidence="1">WSSV004</fullName>
    </submittedName>
</protein>
<organism evidence="1">
    <name type="scientific">White spot syndrome virus</name>
    <dbReference type="NCBI Taxonomy" id="342409"/>
    <lineage>
        <taxon>Viruses</taxon>
        <taxon>Viruses incertae sedis</taxon>
        <taxon>Naldaviricetes</taxon>
        <taxon>Nimaviridae</taxon>
        <taxon>Whispovirus</taxon>
    </lineage>
</organism>
<reference evidence="1" key="2">
    <citation type="journal article" date="2018" name="Genome Announc.">
        <title>First Report of a Complete Genome Sequence of White spot syndrome virus from India.</title>
        <authorList>
            <person name="Vinaya Kumar K."/>
            <person name="Shekhar M.S."/>
            <person name="Otta S.K."/>
            <person name="Karthic K."/>
            <person name="Ashok Kumar J."/>
            <person name="Gopikrishna G."/>
            <person name="Vijayan K.K."/>
        </authorList>
    </citation>
    <scope>NUCLEOTIDE SEQUENCE</scope>
    <source>
        <strain evidence="1">IN_AP4RU</strain>
    </source>
</reference>
<name>A0A2I6SBE8_9VIRU</name>
<evidence type="ECO:0000313" key="1">
    <source>
        <dbReference type="EMBL" id="AUO14882.1"/>
    </source>
</evidence>
<accession>A0A2I6SBE8</accession>
<dbReference type="EMBL" id="MG702567">
    <property type="protein sequence ID" value="AUO14882.1"/>
    <property type="molecule type" value="Genomic_DNA"/>
</dbReference>
<reference evidence="1" key="1">
    <citation type="submission" date="2017-12" db="EMBL/GenBank/DDBJ databases">
        <authorList>
            <person name="Katneni V.K."/>
            <person name="Shekhar M.S."/>
            <person name="Otta S.K."/>
            <person name="Karthic K."/>
            <person name="Jangam A.K."/>
            <person name="Gopikrishna G."/>
            <person name="Vijayan K.K."/>
        </authorList>
    </citation>
    <scope>NUCLEOTIDE SEQUENCE [LARGE SCALE GENOMIC DNA]</scope>
    <source>
        <strain evidence="1">IN_AP4RU</strain>
    </source>
</reference>